<dbReference type="PRINTS" id="PR00133">
    <property type="entry name" value="GLHYDRLASE3"/>
</dbReference>
<dbReference type="SUPFAM" id="SSF51445">
    <property type="entry name" value="(Trans)glycosidases"/>
    <property type="match status" value="1"/>
</dbReference>
<dbReference type="InterPro" id="IPR002772">
    <property type="entry name" value="Glyco_hydro_3_C"/>
</dbReference>
<evidence type="ECO:0000256" key="7">
    <source>
        <dbReference type="ARBA" id="ARBA00023277"/>
    </source>
</evidence>
<comment type="pathway">
    <text evidence="2 10">Glycan metabolism; cellulose degradation.</text>
</comment>
<evidence type="ECO:0000256" key="10">
    <source>
        <dbReference type="RuleBase" id="RU361161"/>
    </source>
</evidence>
<dbReference type="InterPro" id="IPR050288">
    <property type="entry name" value="Cellulose_deg_GH3"/>
</dbReference>
<comment type="catalytic activity">
    <reaction evidence="1 10">
        <text>Hydrolysis of terminal, non-reducing beta-D-glucosyl residues with release of beta-D-glucose.</text>
        <dbReference type="EC" id="3.2.1.21"/>
    </reaction>
</comment>
<dbReference type="InterPro" id="IPR037524">
    <property type="entry name" value="PA14/GLEYA"/>
</dbReference>
<protein>
    <recommendedName>
        <fullName evidence="4 10">beta-glucosidase</fullName>
        <ecNumber evidence="4 10">3.2.1.21</ecNumber>
    </recommendedName>
</protein>
<evidence type="ECO:0000256" key="6">
    <source>
        <dbReference type="ARBA" id="ARBA00023180"/>
    </source>
</evidence>
<dbReference type="UniPathway" id="UPA00696"/>
<dbReference type="InterPro" id="IPR013783">
    <property type="entry name" value="Ig-like_fold"/>
</dbReference>
<dbReference type="SMART" id="SM01217">
    <property type="entry name" value="Fn3_like"/>
    <property type="match status" value="1"/>
</dbReference>
<keyword evidence="9 10" id="KW-0624">Polysaccharide degradation</keyword>
<dbReference type="Gene3D" id="2.60.120.260">
    <property type="entry name" value="Galactose-binding domain-like"/>
    <property type="match status" value="1"/>
</dbReference>
<dbReference type="SUPFAM" id="SSF52279">
    <property type="entry name" value="Beta-D-glucan exohydrolase, C-terminal domain"/>
    <property type="match status" value="1"/>
</dbReference>
<keyword evidence="8 10" id="KW-0326">Glycosidase</keyword>
<dbReference type="PANTHER" id="PTHR42715">
    <property type="entry name" value="BETA-GLUCOSIDASE"/>
    <property type="match status" value="1"/>
</dbReference>
<dbReference type="InterPro" id="IPR011658">
    <property type="entry name" value="PA14_dom"/>
</dbReference>
<dbReference type="Gene3D" id="2.60.40.10">
    <property type="entry name" value="Immunoglobulins"/>
    <property type="match status" value="1"/>
</dbReference>
<sequence>MTLKGEVSVESTTMRPRPRKLINVDQVIEDATLAEKISLLAGSGFWHSTPLPQHDVPAIKCTDGPNGVRGSRFFNPVPALCIPCGSGLGATWNPELIEQAGQLLSKECDAKGAHVWLGPTVNIIRSPLNGRGFESFSEDPYLSGMLAAAIIRGVQSRGTLAALKHFVANDQETEKMAIDVCMSDRALREIYLLPFQIALRDSSPRVVMSSYNKIGGLHVSENPKILQDILRSEWGFDGLVMSDWYGTYSCEASLNAGVDIEMPGPSRYREKEALAAVFSGKVHHHTIDERARKVLQFVNDASAAHVGEEETMRDVPEDRTLNRRLAGESIVLLKNSMGLLPLNSMSCDEVAIVGPNADLPSACGGGSASLRPYYTSSVLEGIRDSLPTTARIHHEPGVYGHVLLPAFTENSVCSDGEQPGITIELFNEPHTVKDRKAFDHLTLPDTSYQLMDYKHSEMKETFFMSMRAHFVPKHTDTYEFGLATYGVSDLYINDELVINNSTEQTPGGMFFGKGSAEKRATYEMKAGERYRLRVEAGSASTSKVKGGSLLAIPGGACRLGGSRKINPKEGIRRAVDLAKKCQYTFVVAGLNADLEKEGKDRETMDMPPHVDDLIEAVLSAQPNAIVVIQAGNPVSMPWRHNANTMLHSWYGGNEAGNAVADVVFGRINPSGKLPMTFPARLEDNPAFLGFGSDNGKVYYSEDIFVGYKWYEKRRMEVAFPFGHGLSYTSFHISDLRLSSSRAEVNIKNTGKVAGAEVVSLYIRYSTKAPKSRFARPLRSLVGFEKTFLGPGEAKRITIPIDKYSTATWDEKRNSWCCEKGTYTASIVAGDKTLEGDFDIQRDVFWSGL</sequence>
<dbReference type="PROSITE" id="PS51820">
    <property type="entry name" value="PA14"/>
    <property type="match status" value="1"/>
</dbReference>
<evidence type="ECO:0000256" key="3">
    <source>
        <dbReference type="ARBA" id="ARBA00005336"/>
    </source>
</evidence>
<dbReference type="STRING" id="1573173.A0A161V3F3"/>
<keyword evidence="6" id="KW-0325">Glycoprotein</keyword>
<dbReference type="Pfam" id="PF14310">
    <property type="entry name" value="Fn3-like"/>
    <property type="match status" value="1"/>
</dbReference>
<evidence type="ECO:0000313" key="12">
    <source>
        <dbReference type="EMBL" id="KZL76621.1"/>
    </source>
</evidence>
<dbReference type="Gene3D" id="3.20.20.300">
    <property type="entry name" value="Glycoside hydrolase, family 3, N-terminal domain"/>
    <property type="match status" value="1"/>
</dbReference>
<accession>A0A161V3F3</accession>
<dbReference type="Pfam" id="PF00933">
    <property type="entry name" value="Glyco_hydro_3"/>
    <property type="match status" value="1"/>
</dbReference>
<dbReference type="PANTHER" id="PTHR42715:SF13">
    <property type="entry name" value="BETA-GLUCOSIDASE K-RELATED"/>
    <property type="match status" value="1"/>
</dbReference>
<name>A0A161V3F3_COLIC</name>
<dbReference type="GO" id="GO:0008422">
    <property type="term" value="F:beta-glucosidase activity"/>
    <property type="evidence" value="ECO:0007669"/>
    <property type="project" value="UniProtKB-EC"/>
</dbReference>
<dbReference type="SMART" id="SM00758">
    <property type="entry name" value="PA14"/>
    <property type="match status" value="1"/>
</dbReference>
<gene>
    <name evidence="12" type="ORF">CI238_03629</name>
</gene>
<comment type="similarity">
    <text evidence="3 10">Belongs to the glycosyl hydrolase 3 family.</text>
</comment>
<keyword evidence="5 10" id="KW-0378">Hydrolase</keyword>
<keyword evidence="7 10" id="KW-0119">Carbohydrate metabolism</keyword>
<dbReference type="Proteomes" id="UP000076584">
    <property type="component" value="Unassembled WGS sequence"/>
</dbReference>
<evidence type="ECO:0000256" key="2">
    <source>
        <dbReference type="ARBA" id="ARBA00004987"/>
    </source>
</evidence>
<evidence type="ECO:0000256" key="9">
    <source>
        <dbReference type="ARBA" id="ARBA00023326"/>
    </source>
</evidence>
<dbReference type="Pfam" id="PF07691">
    <property type="entry name" value="PA14"/>
    <property type="match status" value="1"/>
</dbReference>
<organism evidence="12 13">
    <name type="scientific">Colletotrichum incanum</name>
    <name type="common">Soybean anthracnose fungus</name>
    <dbReference type="NCBI Taxonomy" id="1573173"/>
    <lineage>
        <taxon>Eukaryota</taxon>
        <taxon>Fungi</taxon>
        <taxon>Dikarya</taxon>
        <taxon>Ascomycota</taxon>
        <taxon>Pezizomycotina</taxon>
        <taxon>Sordariomycetes</taxon>
        <taxon>Hypocreomycetidae</taxon>
        <taxon>Glomerellales</taxon>
        <taxon>Glomerellaceae</taxon>
        <taxon>Colletotrichum</taxon>
        <taxon>Colletotrichum spaethianum species complex</taxon>
    </lineage>
</organism>
<dbReference type="InterPro" id="IPR026891">
    <property type="entry name" value="Fn3-like"/>
</dbReference>
<evidence type="ECO:0000313" key="13">
    <source>
        <dbReference type="Proteomes" id="UP000076584"/>
    </source>
</evidence>
<feature type="domain" description="PA14" evidence="11">
    <location>
        <begin position="416"/>
        <end position="575"/>
    </location>
</feature>
<dbReference type="Pfam" id="PF01915">
    <property type="entry name" value="Glyco_hydro_3_C"/>
    <property type="match status" value="1"/>
</dbReference>
<dbReference type="InterPro" id="IPR017853">
    <property type="entry name" value="GH"/>
</dbReference>
<dbReference type="GO" id="GO:0030245">
    <property type="term" value="P:cellulose catabolic process"/>
    <property type="evidence" value="ECO:0007669"/>
    <property type="project" value="UniProtKB-UniPathway"/>
</dbReference>
<comment type="caution">
    <text evidence="12">The sequence shown here is derived from an EMBL/GenBank/DDBJ whole genome shotgun (WGS) entry which is preliminary data.</text>
</comment>
<dbReference type="PROSITE" id="PS00775">
    <property type="entry name" value="GLYCOSYL_HYDROL_F3"/>
    <property type="match status" value="1"/>
</dbReference>
<dbReference type="AlphaFoldDB" id="A0A161V3F3"/>
<evidence type="ECO:0000256" key="5">
    <source>
        <dbReference type="ARBA" id="ARBA00022801"/>
    </source>
</evidence>
<evidence type="ECO:0000256" key="1">
    <source>
        <dbReference type="ARBA" id="ARBA00000448"/>
    </source>
</evidence>
<evidence type="ECO:0000256" key="8">
    <source>
        <dbReference type="ARBA" id="ARBA00023295"/>
    </source>
</evidence>
<dbReference type="InterPro" id="IPR001764">
    <property type="entry name" value="Glyco_hydro_3_N"/>
</dbReference>
<keyword evidence="13" id="KW-1185">Reference proteome</keyword>
<dbReference type="EMBL" id="LFIW01002278">
    <property type="protein sequence ID" value="KZL76621.1"/>
    <property type="molecule type" value="Genomic_DNA"/>
</dbReference>
<dbReference type="EC" id="3.2.1.21" evidence="4 10"/>
<dbReference type="InterPro" id="IPR019800">
    <property type="entry name" value="Glyco_hydro_3_AS"/>
</dbReference>
<evidence type="ECO:0000256" key="4">
    <source>
        <dbReference type="ARBA" id="ARBA00012744"/>
    </source>
</evidence>
<evidence type="ECO:0000259" key="11">
    <source>
        <dbReference type="PROSITE" id="PS51820"/>
    </source>
</evidence>
<reference evidence="12 13" key="1">
    <citation type="submission" date="2015-06" db="EMBL/GenBank/DDBJ databases">
        <title>Survival trade-offs in plant roots during colonization by closely related pathogenic and mutualistic fungi.</title>
        <authorList>
            <person name="Hacquard S."/>
            <person name="Kracher B."/>
            <person name="Hiruma K."/>
            <person name="Weinman A."/>
            <person name="Muench P."/>
            <person name="Garrido Oter R."/>
            <person name="Ver Loren van Themaat E."/>
            <person name="Dallerey J.-F."/>
            <person name="Damm U."/>
            <person name="Henrissat B."/>
            <person name="Lespinet O."/>
            <person name="Thon M."/>
            <person name="Kemen E."/>
            <person name="McHardy A.C."/>
            <person name="Schulze-Lefert P."/>
            <person name="O'Connell R.J."/>
        </authorList>
    </citation>
    <scope>NUCLEOTIDE SEQUENCE [LARGE SCALE GENOMIC DNA]</scope>
    <source>
        <strain evidence="12 13">MAFF 238704</strain>
    </source>
</reference>
<proteinExistence type="inferred from homology"/>
<dbReference type="Gene3D" id="3.40.50.1700">
    <property type="entry name" value="Glycoside hydrolase family 3 C-terminal domain"/>
    <property type="match status" value="1"/>
</dbReference>
<dbReference type="InterPro" id="IPR036962">
    <property type="entry name" value="Glyco_hydro_3_N_sf"/>
</dbReference>
<dbReference type="InterPro" id="IPR036881">
    <property type="entry name" value="Glyco_hydro_3_C_sf"/>
</dbReference>